<dbReference type="SUPFAM" id="SSF54637">
    <property type="entry name" value="Thioesterase/thiol ester dehydrase-isomerase"/>
    <property type="match status" value="1"/>
</dbReference>
<dbReference type="Pfam" id="PF13279">
    <property type="entry name" value="4HBT_2"/>
    <property type="match status" value="1"/>
</dbReference>
<name>A0A5B9D7N6_9ARCH</name>
<dbReference type="InterPro" id="IPR029069">
    <property type="entry name" value="HotDog_dom_sf"/>
</dbReference>
<dbReference type="KEGG" id="psyt:DSAG12_01023"/>
<organism evidence="1 2">
    <name type="scientific">Promethearchaeum syntrophicum</name>
    <dbReference type="NCBI Taxonomy" id="2594042"/>
    <lineage>
        <taxon>Archaea</taxon>
        <taxon>Promethearchaeati</taxon>
        <taxon>Promethearchaeota</taxon>
        <taxon>Promethearchaeia</taxon>
        <taxon>Promethearchaeales</taxon>
        <taxon>Promethearchaeaceae</taxon>
        <taxon>Promethearchaeum</taxon>
    </lineage>
</organism>
<gene>
    <name evidence="1" type="ORF">DSAG12_01023</name>
</gene>
<evidence type="ECO:0000313" key="2">
    <source>
        <dbReference type="Proteomes" id="UP000321408"/>
    </source>
</evidence>
<dbReference type="Proteomes" id="UP000321408">
    <property type="component" value="Chromosome"/>
</dbReference>
<dbReference type="CDD" id="cd00586">
    <property type="entry name" value="4HBT"/>
    <property type="match status" value="1"/>
</dbReference>
<protein>
    <submittedName>
        <fullName evidence="1">Thioesterase family protein</fullName>
    </submittedName>
</protein>
<sequence>MIQIYEKVLYAGWADMDFNGHMANRAFLDKSGDVRMMFFSENGLSGRNMAKMRIGPVIKSDKLEYFLEIGLMEEIKCTLILVGTSKDGSRFKICNEFKKMNGSLAARVTSVGGWLDLKSRKLIAPPDLVLKMMDKLHKTEDFEQLPSSIRKTP</sequence>
<dbReference type="Gene3D" id="3.10.129.10">
    <property type="entry name" value="Hotdog Thioesterase"/>
    <property type="match status" value="1"/>
</dbReference>
<proteinExistence type="predicted"/>
<evidence type="ECO:0000313" key="1">
    <source>
        <dbReference type="EMBL" id="QEE15199.2"/>
    </source>
</evidence>
<dbReference type="EMBL" id="CP042905">
    <property type="protein sequence ID" value="QEE15199.2"/>
    <property type="molecule type" value="Genomic_DNA"/>
</dbReference>
<dbReference type="AlphaFoldDB" id="A0A5B9D7N6"/>
<reference evidence="1 2" key="1">
    <citation type="journal article" date="2020" name="Nature">
        <title>Isolation of an archaeon at the prokaryote-eukaryote interface.</title>
        <authorList>
            <person name="Imachi H."/>
            <person name="Nobu M.K."/>
            <person name="Nakahara N."/>
            <person name="Morono Y."/>
            <person name="Ogawara M."/>
            <person name="Takaki Y."/>
            <person name="Takano Y."/>
            <person name="Uematsu K."/>
            <person name="Ikuta T."/>
            <person name="Ito M."/>
            <person name="Matsui Y."/>
            <person name="Miyazaki M."/>
            <person name="Murata K."/>
            <person name="Saito Y."/>
            <person name="Sakai S."/>
            <person name="Song C."/>
            <person name="Tasumi E."/>
            <person name="Yamanaka Y."/>
            <person name="Yamaguchi T."/>
            <person name="Kamagata Y."/>
            <person name="Tamaki H."/>
            <person name="Takai K."/>
        </authorList>
    </citation>
    <scope>NUCLEOTIDE SEQUENCE [LARGE SCALE GENOMIC DNA]</scope>
    <source>
        <strain evidence="1 2">MK-D1</strain>
    </source>
</reference>
<keyword evidence="2" id="KW-1185">Reference proteome</keyword>
<accession>A0A5B9D7N6</accession>
<reference evidence="1 2" key="2">
    <citation type="journal article" date="2024" name="Int. J. Syst. Evol. Microbiol.">
        <title>Promethearchaeum syntrophicum gen. nov., sp. nov., an anaerobic, obligately syntrophic archaeon, the first isolate of the lineage 'Asgard' archaea, and proposal of the new archaeal phylum Promethearchaeota phyl. nov. and kingdom Promethearchaeati regn. nov.</title>
        <authorList>
            <person name="Imachi H."/>
            <person name="Nobu M.K."/>
            <person name="Kato S."/>
            <person name="Takaki Y."/>
            <person name="Miyazaki M."/>
            <person name="Miyata M."/>
            <person name="Ogawara M."/>
            <person name="Saito Y."/>
            <person name="Sakai S."/>
            <person name="Tahara Y.O."/>
            <person name="Takano Y."/>
            <person name="Tasumi E."/>
            <person name="Uematsu K."/>
            <person name="Yoshimura T."/>
            <person name="Itoh T."/>
            <person name="Ohkuma M."/>
            <person name="Takai K."/>
        </authorList>
    </citation>
    <scope>NUCLEOTIDE SEQUENCE [LARGE SCALE GENOMIC DNA]</scope>
    <source>
        <strain evidence="1 2">MK-D1</strain>
    </source>
</reference>